<feature type="binding site" evidence="16">
    <location>
        <position position="265"/>
    </location>
    <ligand>
        <name>ATP</name>
        <dbReference type="ChEBI" id="CHEBI:30616"/>
    </ligand>
</feature>
<evidence type="ECO:0000256" key="7">
    <source>
        <dbReference type="ARBA" id="ARBA00022729"/>
    </source>
</evidence>
<dbReference type="InterPro" id="IPR011009">
    <property type="entry name" value="Kinase-like_dom_sf"/>
</dbReference>
<dbReference type="FunFam" id="1.10.510.10:FF:000240">
    <property type="entry name" value="Lectin-domain containing receptor kinase A4.3"/>
    <property type="match status" value="1"/>
</dbReference>
<keyword evidence="11 16" id="KW-0067">ATP-binding</keyword>
<keyword evidence="5" id="KW-0808">Transferase</keyword>
<dbReference type="PROSITE" id="PS00108">
    <property type="entry name" value="PROTEIN_KINASE_ST"/>
    <property type="match status" value="1"/>
</dbReference>
<evidence type="ECO:0000259" key="19">
    <source>
        <dbReference type="PROSITE" id="PS50011"/>
    </source>
</evidence>
<dbReference type="STRING" id="77586.A0A0D9WV89"/>
<keyword evidence="6 17" id="KW-0812">Transmembrane</keyword>
<sequence length="721" mass="79853">MPSPSPVLLYTVVLLIICGNGVAAIAVDFTYNGFTGSNFLLDGSASVGGDGIFLLTNGTAGFQQGSCFYPHLVSMGYYDDMYSFSSTFVFAITCSDTGSSCGAGMTFVISSAPDFQVVSAPASAPDFQDDESICRLHRFDGGGTIHQVLGWSFKSGGGDEEPLNYSLMQLKLVHQANRKGLVTWMPATVSLLAILAACLMLRWWWKKKKAEERQENWEAELGPCRFTYRDLRRATDGFTRLLGKGGFGRVYGGILAASGMPVAVKMISSADSEQGMAQFMAEIIILGRLRHRNLVRLLGYCRHKDQLLLVYEHMSNGSLDKFLHGQTKNPLIWPQRLHIIKCVAAGLLYLHEDWEQVIVHRDVKASNVLLDTEMNGKLGDFGLARLHDHGADAHTTHVAGTRGYLAPELTRFGKATKATDVFAFGAFILEVACGRRPLGLNARRELLVLVEWVRDTWARTGGSAIDAMDPRMMDYVDDEVELVLKLGLLCSHPLPEARPGMRLVKQYLDGDMPLPEFSPDYLYIKDIDHVFIDVSSALVATTITEKRKVQNTTANGSLDKFLHGQTKNTLIWPQRLHIVKCVSGGLYLHEDWEHVIVHQDVKANDVLLDTKMNGKLGGFGLARLHDHDSEPHTMHIAGMRGYLGKQTPRTVAHKATNVFALGALILEVACRRRPVGLNARGELLVLIEWVRDTWVSSGCVVDAVDPRLEEYAHGKAWHHRH</sequence>
<evidence type="ECO:0000256" key="9">
    <source>
        <dbReference type="ARBA" id="ARBA00022741"/>
    </source>
</evidence>
<evidence type="ECO:0000256" key="5">
    <source>
        <dbReference type="ARBA" id="ARBA00022679"/>
    </source>
</evidence>
<feature type="signal peptide" evidence="18">
    <location>
        <begin position="1"/>
        <end position="24"/>
    </location>
</feature>
<evidence type="ECO:0000256" key="18">
    <source>
        <dbReference type="SAM" id="SignalP"/>
    </source>
</evidence>
<accession>A0A0D9WV89</accession>
<reference evidence="20" key="3">
    <citation type="submission" date="2015-04" db="UniProtKB">
        <authorList>
            <consortium name="EnsemblPlants"/>
        </authorList>
    </citation>
    <scope>IDENTIFICATION</scope>
</reference>
<dbReference type="EnsemblPlants" id="LPERR07G02040.1">
    <property type="protein sequence ID" value="LPERR07G02040.1"/>
    <property type="gene ID" value="LPERR07G02040"/>
</dbReference>
<reference evidence="20 21" key="1">
    <citation type="submission" date="2012-08" db="EMBL/GenBank/DDBJ databases">
        <title>Oryza genome evolution.</title>
        <authorList>
            <person name="Wing R.A."/>
        </authorList>
    </citation>
    <scope>NUCLEOTIDE SEQUENCE</scope>
</reference>
<evidence type="ECO:0000256" key="6">
    <source>
        <dbReference type="ARBA" id="ARBA00022692"/>
    </source>
</evidence>
<dbReference type="PROSITE" id="PS50011">
    <property type="entry name" value="PROTEIN_KINASE_DOM"/>
    <property type="match status" value="1"/>
</dbReference>
<evidence type="ECO:0000256" key="1">
    <source>
        <dbReference type="ARBA" id="ARBA00004251"/>
    </source>
</evidence>
<dbReference type="InterPro" id="IPR017441">
    <property type="entry name" value="Protein_kinase_ATP_BS"/>
</dbReference>
<evidence type="ECO:0000256" key="10">
    <source>
        <dbReference type="ARBA" id="ARBA00022777"/>
    </source>
</evidence>
<evidence type="ECO:0000256" key="14">
    <source>
        <dbReference type="ARBA" id="ARBA00023170"/>
    </source>
</evidence>
<dbReference type="SUPFAM" id="SSF49899">
    <property type="entry name" value="Concanavalin A-like lectins/glucanases"/>
    <property type="match status" value="1"/>
</dbReference>
<dbReference type="SUPFAM" id="SSF56112">
    <property type="entry name" value="Protein kinase-like (PK-like)"/>
    <property type="match status" value="2"/>
</dbReference>
<keyword evidence="15" id="KW-0325">Glycoprotein</keyword>
<evidence type="ECO:0000256" key="15">
    <source>
        <dbReference type="ARBA" id="ARBA00023180"/>
    </source>
</evidence>
<dbReference type="Gene3D" id="3.30.200.20">
    <property type="entry name" value="Phosphorylase Kinase, domain 1"/>
    <property type="match status" value="1"/>
</dbReference>
<dbReference type="AlphaFoldDB" id="A0A0D9WV89"/>
<dbReference type="GO" id="GO:0004672">
    <property type="term" value="F:protein kinase activity"/>
    <property type="evidence" value="ECO:0007669"/>
    <property type="project" value="InterPro"/>
</dbReference>
<feature type="domain" description="Protein kinase" evidence="19">
    <location>
        <begin position="236"/>
        <end position="508"/>
    </location>
</feature>
<feature type="chain" id="PRO_5002349254" description="Protein kinase domain-containing protein" evidence="18">
    <location>
        <begin position="25"/>
        <end position="721"/>
    </location>
</feature>
<comment type="subcellular location">
    <subcellularLocation>
        <location evidence="1">Cell membrane</location>
        <topology evidence="1">Single-pass type I membrane protein</topology>
    </subcellularLocation>
</comment>
<evidence type="ECO:0000313" key="21">
    <source>
        <dbReference type="Proteomes" id="UP000032180"/>
    </source>
</evidence>
<proteinExistence type="inferred from homology"/>
<dbReference type="Gramene" id="LPERR07G02040.1">
    <property type="protein sequence ID" value="LPERR07G02040.1"/>
    <property type="gene ID" value="LPERR07G02040"/>
</dbReference>
<dbReference type="GO" id="GO:0002229">
    <property type="term" value="P:defense response to oomycetes"/>
    <property type="evidence" value="ECO:0007669"/>
    <property type="project" value="UniProtKB-ARBA"/>
</dbReference>
<dbReference type="Gene3D" id="1.10.510.10">
    <property type="entry name" value="Transferase(Phosphotransferase) domain 1"/>
    <property type="match status" value="2"/>
</dbReference>
<dbReference type="Gene3D" id="2.60.120.200">
    <property type="match status" value="1"/>
</dbReference>
<evidence type="ECO:0000256" key="2">
    <source>
        <dbReference type="ARBA" id="ARBA00008536"/>
    </source>
</evidence>
<dbReference type="InterPro" id="IPR013320">
    <property type="entry name" value="ConA-like_dom_sf"/>
</dbReference>
<comment type="similarity">
    <text evidence="2">In the N-terminal section; belongs to the leguminous lectin family.</text>
</comment>
<dbReference type="HOGENOM" id="CLU_383762_0_0_1"/>
<dbReference type="PANTHER" id="PTHR27007">
    <property type="match status" value="1"/>
</dbReference>
<dbReference type="InterPro" id="IPR050528">
    <property type="entry name" value="L-type_Lectin-RKs"/>
</dbReference>
<keyword evidence="9 16" id="KW-0547">Nucleotide-binding</keyword>
<dbReference type="GO" id="GO:0005886">
    <property type="term" value="C:plasma membrane"/>
    <property type="evidence" value="ECO:0007669"/>
    <property type="project" value="UniProtKB-SubCell"/>
</dbReference>
<evidence type="ECO:0000256" key="16">
    <source>
        <dbReference type="PROSITE-ProRule" id="PRU10141"/>
    </source>
</evidence>
<dbReference type="InterPro" id="IPR000719">
    <property type="entry name" value="Prot_kinase_dom"/>
</dbReference>
<organism evidence="20 21">
    <name type="scientific">Leersia perrieri</name>
    <dbReference type="NCBI Taxonomy" id="77586"/>
    <lineage>
        <taxon>Eukaryota</taxon>
        <taxon>Viridiplantae</taxon>
        <taxon>Streptophyta</taxon>
        <taxon>Embryophyta</taxon>
        <taxon>Tracheophyta</taxon>
        <taxon>Spermatophyta</taxon>
        <taxon>Magnoliopsida</taxon>
        <taxon>Liliopsida</taxon>
        <taxon>Poales</taxon>
        <taxon>Poaceae</taxon>
        <taxon>BOP clade</taxon>
        <taxon>Oryzoideae</taxon>
        <taxon>Oryzeae</taxon>
        <taxon>Oryzinae</taxon>
        <taxon>Leersia</taxon>
    </lineage>
</organism>
<keyword evidence="10" id="KW-0418">Kinase</keyword>
<dbReference type="FunFam" id="1.10.510.10:FF:000517">
    <property type="entry name" value="Putative receptor kinase Lecrk"/>
    <property type="match status" value="1"/>
</dbReference>
<evidence type="ECO:0000256" key="8">
    <source>
        <dbReference type="ARBA" id="ARBA00022734"/>
    </source>
</evidence>
<reference evidence="21" key="2">
    <citation type="submission" date="2013-12" db="EMBL/GenBank/DDBJ databases">
        <authorList>
            <person name="Yu Y."/>
            <person name="Lee S."/>
            <person name="de Baynast K."/>
            <person name="Wissotski M."/>
            <person name="Liu L."/>
            <person name="Talag J."/>
            <person name="Goicoechea J."/>
            <person name="Angelova A."/>
            <person name="Jetty R."/>
            <person name="Kudrna D."/>
            <person name="Golser W."/>
            <person name="Rivera L."/>
            <person name="Zhang J."/>
            <person name="Wing R."/>
        </authorList>
    </citation>
    <scope>NUCLEOTIDE SEQUENCE</scope>
</reference>
<evidence type="ECO:0000313" key="20">
    <source>
        <dbReference type="EnsemblPlants" id="LPERR07G02040.1"/>
    </source>
</evidence>
<evidence type="ECO:0000256" key="3">
    <source>
        <dbReference type="ARBA" id="ARBA00010217"/>
    </source>
</evidence>
<keyword evidence="14" id="KW-0675">Receptor</keyword>
<dbReference type="Pfam" id="PF00069">
    <property type="entry name" value="Pkinase"/>
    <property type="match status" value="2"/>
</dbReference>
<comment type="similarity">
    <text evidence="3">In the C-terminal section; belongs to the protein kinase superfamily. Ser/Thr protein kinase family.</text>
</comment>
<dbReference type="InterPro" id="IPR008271">
    <property type="entry name" value="Ser/Thr_kinase_AS"/>
</dbReference>
<keyword evidence="21" id="KW-1185">Reference proteome</keyword>
<dbReference type="PROSITE" id="PS00107">
    <property type="entry name" value="PROTEIN_KINASE_ATP"/>
    <property type="match status" value="1"/>
</dbReference>
<keyword evidence="7 18" id="KW-0732">Signal</keyword>
<keyword evidence="8" id="KW-0430">Lectin</keyword>
<evidence type="ECO:0000256" key="11">
    <source>
        <dbReference type="ARBA" id="ARBA00022840"/>
    </source>
</evidence>
<keyword evidence="12 17" id="KW-1133">Transmembrane helix</keyword>
<name>A0A0D9WV89_9ORYZ</name>
<evidence type="ECO:0000256" key="12">
    <source>
        <dbReference type="ARBA" id="ARBA00022989"/>
    </source>
</evidence>
<keyword evidence="13 17" id="KW-0472">Membrane</keyword>
<dbReference type="FunFam" id="3.30.200.20:FF:000178">
    <property type="entry name" value="serine/threonine-protein kinase PBS1-like"/>
    <property type="match status" value="1"/>
</dbReference>
<protein>
    <recommendedName>
        <fullName evidence="19">Protein kinase domain-containing protein</fullName>
    </recommendedName>
</protein>
<dbReference type="SMART" id="SM00220">
    <property type="entry name" value="S_TKc"/>
    <property type="match status" value="1"/>
</dbReference>
<evidence type="ECO:0000256" key="17">
    <source>
        <dbReference type="SAM" id="Phobius"/>
    </source>
</evidence>
<dbReference type="eggNOG" id="ENOG502QSJ4">
    <property type="taxonomic scope" value="Eukaryota"/>
</dbReference>
<keyword evidence="4" id="KW-1003">Cell membrane</keyword>
<dbReference type="Pfam" id="PF00139">
    <property type="entry name" value="Lectin_legB"/>
    <property type="match status" value="1"/>
</dbReference>
<dbReference type="GO" id="GO:0005524">
    <property type="term" value="F:ATP binding"/>
    <property type="evidence" value="ECO:0007669"/>
    <property type="project" value="UniProtKB-UniRule"/>
</dbReference>
<feature type="transmembrane region" description="Helical" evidence="17">
    <location>
        <begin position="184"/>
        <end position="205"/>
    </location>
</feature>
<evidence type="ECO:0000256" key="4">
    <source>
        <dbReference type="ARBA" id="ARBA00022475"/>
    </source>
</evidence>
<evidence type="ECO:0000256" key="13">
    <source>
        <dbReference type="ARBA" id="ARBA00023136"/>
    </source>
</evidence>
<dbReference type="GO" id="GO:0030246">
    <property type="term" value="F:carbohydrate binding"/>
    <property type="evidence" value="ECO:0007669"/>
    <property type="project" value="UniProtKB-KW"/>
</dbReference>
<dbReference type="InterPro" id="IPR001220">
    <property type="entry name" value="Legume_lectin_dom"/>
</dbReference>
<dbReference type="Proteomes" id="UP000032180">
    <property type="component" value="Chromosome 7"/>
</dbReference>